<dbReference type="OrthoDB" id="1891078at2"/>
<proteinExistence type="predicted"/>
<dbReference type="PATRIC" id="fig|1620.3.peg.1323"/>
<dbReference type="Pfam" id="PF07299">
    <property type="entry name" value="EF-G-binding_N"/>
    <property type="match status" value="1"/>
</dbReference>
<protein>
    <recommendedName>
        <fullName evidence="1">Elongation factor G-binding protein N-terminal domain-containing protein</fullName>
    </recommendedName>
</protein>
<accession>A0A0R2JPG5</accession>
<dbReference type="InterPro" id="IPR038344">
    <property type="entry name" value="EF-G_N_sf"/>
</dbReference>
<name>A0A0R2JPG5_9LACO</name>
<gene>
    <name evidence="2" type="ORF">IV67_GL001308</name>
</gene>
<organism evidence="2 3">
    <name type="scientific">Weissella minor</name>
    <dbReference type="NCBI Taxonomy" id="1620"/>
    <lineage>
        <taxon>Bacteria</taxon>
        <taxon>Bacillati</taxon>
        <taxon>Bacillota</taxon>
        <taxon>Bacilli</taxon>
        <taxon>Lactobacillales</taxon>
        <taxon>Lactobacillaceae</taxon>
        <taxon>Weissella</taxon>
    </lineage>
</organism>
<dbReference type="Proteomes" id="UP000051673">
    <property type="component" value="Unassembled WGS sequence"/>
</dbReference>
<evidence type="ECO:0000313" key="2">
    <source>
        <dbReference type="EMBL" id="KRN77782.1"/>
    </source>
</evidence>
<dbReference type="Gene3D" id="1.20.1280.250">
    <property type="match status" value="1"/>
</dbReference>
<dbReference type="STRING" id="1620.IV67_GL001308"/>
<feature type="domain" description="Elongation factor G-binding protein N-terminal" evidence="1">
    <location>
        <begin position="8"/>
        <end position="91"/>
    </location>
</feature>
<reference evidence="2 3" key="1">
    <citation type="journal article" date="2015" name="Genome Announc.">
        <title>Expanding the biotechnology potential of lactobacilli through comparative genomics of 213 strains and associated genera.</title>
        <authorList>
            <person name="Sun Z."/>
            <person name="Harris H.M."/>
            <person name="McCann A."/>
            <person name="Guo C."/>
            <person name="Argimon S."/>
            <person name="Zhang W."/>
            <person name="Yang X."/>
            <person name="Jeffery I.B."/>
            <person name="Cooney J.C."/>
            <person name="Kagawa T.F."/>
            <person name="Liu W."/>
            <person name="Song Y."/>
            <person name="Salvetti E."/>
            <person name="Wrobel A."/>
            <person name="Rasinkangas P."/>
            <person name="Parkhill J."/>
            <person name="Rea M.C."/>
            <person name="O'Sullivan O."/>
            <person name="Ritari J."/>
            <person name="Douillard F.P."/>
            <person name="Paul Ross R."/>
            <person name="Yang R."/>
            <person name="Briner A.E."/>
            <person name="Felis G.E."/>
            <person name="de Vos W.M."/>
            <person name="Barrangou R."/>
            <person name="Klaenhammer T.R."/>
            <person name="Caufield P.W."/>
            <person name="Cui Y."/>
            <person name="Zhang H."/>
            <person name="O'Toole P.W."/>
        </authorList>
    </citation>
    <scope>NUCLEOTIDE SEQUENCE [LARGE SCALE GENOMIC DNA]</scope>
    <source>
        <strain evidence="2 3">DSM 20014</strain>
    </source>
</reference>
<sequence>MEIKDEKMLKPNEYVDIKIKIQNLISAYKSVNDKNVVNVLKQDTFALGTQYGIDETNEWKQLVQIVDSVSCSHQNAEKTLLDLESLVNAFEIPSHKQIEKLFKKIKKVPDFESETVNLYEASYLGINDTGNAKKFLILPDRNGKLHGVTGDFDIQIVNGLCAVCQNIGNVSLFSTKVKQRGADGNYVKRGNYICRHTDECNRQLIELEHLYDFTDSVTKV</sequence>
<comment type="caution">
    <text evidence="2">The sequence shown here is derived from an EMBL/GenBank/DDBJ whole genome shotgun (WGS) entry which is preliminary data.</text>
</comment>
<dbReference type="CDD" id="cd16342">
    <property type="entry name" value="FusC_FusB"/>
    <property type="match status" value="1"/>
</dbReference>
<evidence type="ECO:0000259" key="1">
    <source>
        <dbReference type="Pfam" id="PF07299"/>
    </source>
</evidence>
<dbReference type="EMBL" id="JQCD01000009">
    <property type="protein sequence ID" value="KRN77782.1"/>
    <property type="molecule type" value="Genomic_DNA"/>
</dbReference>
<keyword evidence="3" id="KW-1185">Reference proteome</keyword>
<dbReference type="InterPro" id="IPR010841">
    <property type="entry name" value="EF-G-binding_N"/>
</dbReference>
<dbReference type="AlphaFoldDB" id="A0A0R2JPG5"/>
<evidence type="ECO:0000313" key="3">
    <source>
        <dbReference type="Proteomes" id="UP000051673"/>
    </source>
</evidence>